<gene>
    <name evidence="2" type="ORF">EV690_0097</name>
</gene>
<evidence type="ECO:0000313" key="3">
    <source>
        <dbReference type="Proteomes" id="UP000295565"/>
    </source>
</evidence>
<dbReference type="EMBL" id="SMGD01000001">
    <property type="protein sequence ID" value="TCK63980.1"/>
    <property type="molecule type" value="Genomic_DNA"/>
</dbReference>
<accession>A0A4R1KIB6</accession>
<dbReference type="Proteomes" id="UP000295565">
    <property type="component" value="Unassembled WGS sequence"/>
</dbReference>
<dbReference type="Pfam" id="PF05069">
    <property type="entry name" value="Phage_tail_S"/>
    <property type="match status" value="1"/>
</dbReference>
<dbReference type="InterPro" id="IPR006522">
    <property type="entry name" value="Phage_virion_morphogenesis"/>
</dbReference>
<evidence type="ECO:0000256" key="1">
    <source>
        <dbReference type="SAM" id="MobiDB-lite"/>
    </source>
</evidence>
<feature type="region of interest" description="Disordered" evidence="1">
    <location>
        <begin position="29"/>
        <end position="57"/>
    </location>
</feature>
<dbReference type="OrthoDB" id="6402405at2"/>
<sequence length="139" mass="16007">MTDDLTALEDWAAPILNKLEPRERRKRLRQLGQQIRKQQQQRISAQQNPDGTPFAPRKGKIKRKMFTKLKQAEWMKVEVSDEAVSVGYSGRVGRIARIHQYGLTDKPAPKSRSIRYQKREVLGVKQSTQKVLQELLLGG</sequence>
<protein>
    <submittedName>
        <fullName evidence="2">Phage virion morphogenesis protein</fullName>
    </submittedName>
</protein>
<name>A0A4R1KIB6_9GAMM</name>
<comment type="caution">
    <text evidence="2">The sequence shown here is derived from an EMBL/GenBank/DDBJ whole genome shotgun (WGS) entry which is preliminary data.</text>
</comment>
<dbReference type="RefSeq" id="WP_131910975.1">
    <property type="nucleotide sequence ID" value="NZ_OU594967.1"/>
</dbReference>
<dbReference type="NCBIfam" id="TIGR01635">
    <property type="entry name" value="tail_comp_S"/>
    <property type="match status" value="1"/>
</dbReference>
<keyword evidence="3" id="KW-1185">Reference proteome</keyword>
<reference evidence="2 3" key="1">
    <citation type="submission" date="2019-03" db="EMBL/GenBank/DDBJ databases">
        <title>Genomic Encyclopedia of Type Strains, Phase IV (KMG-IV): sequencing the most valuable type-strain genomes for metagenomic binning, comparative biology and taxonomic classification.</title>
        <authorList>
            <person name="Goeker M."/>
        </authorList>
    </citation>
    <scope>NUCLEOTIDE SEQUENCE [LARGE SCALE GENOMIC DNA]</scope>
    <source>
        <strain evidence="2 3">DSM 18577</strain>
    </source>
</reference>
<organism evidence="2 3">
    <name type="scientific">Celerinatantimonas diazotrophica</name>
    <dbReference type="NCBI Taxonomy" id="412034"/>
    <lineage>
        <taxon>Bacteria</taxon>
        <taxon>Pseudomonadati</taxon>
        <taxon>Pseudomonadota</taxon>
        <taxon>Gammaproteobacteria</taxon>
        <taxon>Celerinatantimonadaceae</taxon>
        <taxon>Celerinatantimonas</taxon>
    </lineage>
</organism>
<evidence type="ECO:0000313" key="2">
    <source>
        <dbReference type="EMBL" id="TCK63980.1"/>
    </source>
</evidence>
<dbReference type="AlphaFoldDB" id="A0A4R1KIB6"/>
<feature type="compositionally biased region" description="Low complexity" evidence="1">
    <location>
        <begin position="30"/>
        <end position="47"/>
    </location>
</feature>
<proteinExistence type="predicted"/>